<feature type="non-terminal residue" evidence="3">
    <location>
        <position position="1"/>
    </location>
</feature>
<feature type="transmembrane region" description="Helical" evidence="1">
    <location>
        <begin position="317"/>
        <end position="336"/>
    </location>
</feature>
<reference evidence="3" key="2">
    <citation type="journal article" date="2021" name="Microbiome">
        <title>Successional dynamics and alternative stable states in a saline activated sludge microbial community over 9 years.</title>
        <authorList>
            <person name="Wang Y."/>
            <person name="Ye J."/>
            <person name="Ju F."/>
            <person name="Liu L."/>
            <person name="Boyd J.A."/>
            <person name="Deng Y."/>
            <person name="Parks D.H."/>
            <person name="Jiang X."/>
            <person name="Yin X."/>
            <person name="Woodcroft B.J."/>
            <person name="Tyson G.W."/>
            <person name="Hugenholtz P."/>
            <person name="Polz M.F."/>
            <person name="Zhang T."/>
        </authorList>
    </citation>
    <scope>NUCLEOTIDE SEQUENCE</scope>
    <source>
        <strain evidence="3">HKST-UBA12</strain>
    </source>
</reference>
<keyword evidence="1" id="KW-0472">Membrane</keyword>
<dbReference type="SUPFAM" id="SSF55797">
    <property type="entry name" value="PR-1-like"/>
    <property type="match status" value="1"/>
</dbReference>
<dbReference type="InterPro" id="IPR014044">
    <property type="entry name" value="CAP_dom"/>
</dbReference>
<feature type="transmembrane region" description="Helical" evidence="1">
    <location>
        <begin position="283"/>
        <end position="305"/>
    </location>
</feature>
<evidence type="ECO:0000313" key="3">
    <source>
        <dbReference type="EMBL" id="MCA9379518.1"/>
    </source>
</evidence>
<organism evidence="3 4">
    <name type="scientific">Candidatus Dojkabacteria bacterium</name>
    <dbReference type="NCBI Taxonomy" id="2099670"/>
    <lineage>
        <taxon>Bacteria</taxon>
        <taxon>Candidatus Dojkabacteria</taxon>
    </lineage>
</organism>
<evidence type="ECO:0000256" key="1">
    <source>
        <dbReference type="SAM" id="Phobius"/>
    </source>
</evidence>
<evidence type="ECO:0000313" key="4">
    <source>
        <dbReference type="Proteomes" id="UP000760819"/>
    </source>
</evidence>
<sequence>ENLAEGFFDNSQAMVAWMNSPTHRDNILRADFTEVGFGIVQGDFQNIPNNIIIVVHFGTPQPAFQQAQISGSNDQVLEAPEILYPLPGSVVSSADFDVSGLAPNASLVNLYDHGGLLGSAAVDEGIFTYRANNFVDGEHSLHAVSEIGTWESGPSAPVGFMVDTQADPITADQILVISNDNGNLIIQINAPSLQEVTIMLNGHQYKFAAITSNIWQAEIPLIELQATAKFFISNLDKGDHEWNGELSTSSLLEQAEFVPSFAPGLRGVSGGWDFNVSRAGVNAAFLIILCVLFGLDFTILSKTGLTSHNRSRTHLHFAALVIILLVTMGTSLAGNIGPSGLTSF</sequence>
<protein>
    <recommendedName>
        <fullName evidence="2">SCP domain-containing protein</fullName>
    </recommendedName>
</protein>
<dbReference type="InterPro" id="IPR035940">
    <property type="entry name" value="CAP_sf"/>
</dbReference>
<feature type="domain" description="SCP" evidence="2">
    <location>
        <begin position="3"/>
        <end position="46"/>
    </location>
</feature>
<gene>
    <name evidence="3" type="ORF">KC640_03750</name>
</gene>
<dbReference type="CDD" id="cd05379">
    <property type="entry name" value="CAP_bacterial"/>
    <property type="match status" value="1"/>
</dbReference>
<keyword evidence="1" id="KW-1133">Transmembrane helix</keyword>
<dbReference type="Gene3D" id="3.40.33.10">
    <property type="entry name" value="CAP"/>
    <property type="match status" value="1"/>
</dbReference>
<reference evidence="3" key="1">
    <citation type="submission" date="2020-04" db="EMBL/GenBank/DDBJ databases">
        <authorList>
            <person name="Zhang T."/>
        </authorList>
    </citation>
    <scope>NUCLEOTIDE SEQUENCE</scope>
    <source>
        <strain evidence="3">HKST-UBA12</strain>
    </source>
</reference>
<comment type="caution">
    <text evidence="3">The sequence shown here is derived from an EMBL/GenBank/DDBJ whole genome shotgun (WGS) entry which is preliminary data.</text>
</comment>
<name>A0A955KZV9_9BACT</name>
<dbReference type="Proteomes" id="UP000760819">
    <property type="component" value="Unassembled WGS sequence"/>
</dbReference>
<dbReference type="EMBL" id="JAGQLI010000216">
    <property type="protein sequence ID" value="MCA9379518.1"/>
    <property type="molecule type" value="Genomic_DNA"/>
</dbReference>
<dbReference type="Pfam" id="PF00188">
    <property type="entry name" value="CAP"/>
    <property type="match status" value="1"/>
</dbReference>
<accession>A0A955KZV9</accession>
<keyword evidence="1" id="KW-0812">Transmembrane</keyword>
<evidence type="ECO:0000259" key="2">
    <source>
        <dbReference type="Pfam" id="PF00188"/>
    </source>
</evidence>
<dbReference type="AlphaFoldDB" id="A0A955KZV9"/>
<proteinExistence type="predicted"/>